<reference evidence="2" key="1">
    <citation type="journal article" date="2020" name="Stud. Mycol.">
        <title>101 Dothideomycetes genomes: a test case for predicting lifestyles and emergence of pathogens.</title>
        <authorList>
            <person name="Haridas S."/>
            <person name="Albert R."/>
            <person name="Binder M."/>
            <person name="Bloem J."/>
            <person name="Labutti K."/>
            <person name="Salamov A."/>
            <person name="Andreopoulos B."/>
            <person name="Baker S."/>
            <person name="Barry K."/>
            <person name="Bills G."/>
            <person name="Bluhm B."/>
            <person name="Cannon C."/>
            <person name="Castanera R."/>
            <person name="Culley D."/>
            <person name="Daum C."/>
            <person name="Ezra D."/>
            <person name="Gonzalez J."/>
            <person name="Henrissat B."/>
            <person name="Kuo A."/>
            <person name="Liang C."/>
            <person name="Lipzen A."/>
            <person name="Lutzoni F."/>
            <person name="Magnuson J."/>
            <person name="Mondo S."/>
            <person name="Nolan M."/>
            <person name="Ohm R."/>
            <person name="Pangilinan J."/>
            <person name="Park H.-J."/>
            <person name="Ramirez L."/>
            <person name="Alfaro M."/>
            <person name="Sun H."/>
            <person name="Tritt A."/>
            <person name="Yoshinaga Y."/>
            <person name="Zwiers L.-H."/>
            <person name="Turgeon B."/>
            <person name="Goodwin S."/>
            <person name="Spatafora J."/>
            <person name="Crous P."/>
            <person name="Grigoriev I."/>
        </authorList>
    </citation>
    <scope>NUCLEOTIDE SEQUENCE</scope>
    <source>
        <strain evidence="2">CBS 113979</strain>
    </source>
</reference>
<dbReference type="Pfam" id="PF01063">
    <property type="entry name" value="Aminotran_4"/>
    <property type="match status" value="1"/>
</dbReference>
<dbReference type="OrthoDB" id="5288718at2759"/>
<dbReference type="Gene3D" id="3.30.470.10">
    <property type="match status" value="1"/>
</dbReference>
<keyword evidence="3" id="KW-1185">Reference proteome</keyword>
<dbReference type="EMBL" id="ML977181">
    <property type="protein sequence ID" value="KAF1982705.1"/>
    <property type="molecule type" value="Genomic_DNA"/>
</dbReference>
<dbReference type="InterPro" id="IPR043132">
    <property type="entry name" value="BCAT-like_C"/>
</dbReference>
<dbReference type="AlphaFoldDB" id="A0A6G1GP46"/>
<sequence length="298" mass="33358">MTLQNESFRLFSSLRYDPLLVSSQHNCSPSLSFREKSPFYMLKYHRDRMLEASERFGFHNVVPKLTNGTVLEEQLIERVNAHQSGHNITDGPLKVRILFNQDGIMDTEFTAVPPVPMATFYPSTFQVDDQANTPLEPSSSAKTALRAESKDSLQPTHECFPSASSAQWHITLDTTSTISSLHTSLKTTERQHYDASRSRTLDPGASTPLHEVLIFTPSGLVIEGSMTSVYFFRRGRWVTPPVELGKGGQRGTTRRWALDAGLCVEEEVTVRSVIEGERVWVSNGVRGFGFGFLRVEAS</sequence>
<evidence type="ECO:0000256" key="1">
    <source>
        <dbReference type="SAM" id="MobiDB-lite"/>
    </source>
</evidence>
<accession>A0A6G1GP46</accession>
<dbReference type="InterPro" id="IPR001544">
    <property type="entry name" value="Aminotrans_IV"/>
</dbReference>
<evidence type="ECO:0008006" key="4">
    <source>
        <dbReference type="Google" id="ProtNLM"/>
    </source>
</evidence>
<proteinExistence type="predicted"/>
<dbReference type="InterPro" id="IPR036038">
    <property type="entry name" value="Aminotransferase-like"/>
</dbReference>
<dbReference type="GO" id="GO:0003824">
    <property type="term" value="F:catalytic activity"/>
    <property type="evidence" value="ECO:0007669"/>
    <property type="project" value="InterPro"/>
</dbReference>
<feature type="compositionally biased region" description="Polar residues" evidence="1">
    <location>
        <begin position="128"/>
        <end position="142"/>
    </location>
</feature>
<name>A0A6G1GP46_9PEZI</name>
<organism evidence="2 3">
    <name type="scientific">Aulographum hederae CBS 113979</name>
    <dbReference type="NCBI Taxonomy" id="1176131"/>
    <lineage>
        <taxon>Eukaryota</taxon>
        <taxon>Fungi</taxon>
        <taxon>Dikarya</taxon>
        <taxon>Ascomycota</taxon>
        <taxon>Pezizomycotina</taxon>
        <taxon>Dothideomycetes</taxon>
        <taxon>Pleosporomycetidae</taxon>
        <taxon>Aulographales</taxon>
        <taxon>Aulographaceae</taxon>
    </lineage>
</organism>
<gene>
    <name evidence="2" type="ORF">K402DRAFT_339783</name>
</gene>
<dbReference type="InterPro" id="IPR043131">
    <property type="entry name" value="BCAT-like_N"/>
</dbReference>
<evidence type="ECO:0000313" key="2">
    <source>
        <dbReference type="EMBL" id="KAF1982705.1"/>
    </source>
</evidence>
<feature type="region of interest" description="Disordered" evidence="1">
    <location>
        <begin position="128"/>
        <end position="158"/>
    </location>
</feature>
<protein>
    <recommendedName>
        <fullName evidence="4">D-aminoacid aminotransferase-like PLP-dependent enzyme</fullName>
    </recommendedName>
</protein>
<dbReference type="SUPFAM" id="SSF56752">
    <property type="entry name" value="D-aminoacid aminotransferase-like PLP-dependent enzymes"/>
    <property type="match status" value="1"/>
</dbReference>
<evidence type="ECO:0000313" key="3">
    <source>
        <dbReference type="Proteomes" id="UP000800041"/>
    </source>
</evidence>
<dbReference type="Proteomes" id="UP000800041">
    <property type="component" value="Unassembled WGS sequence"/>
</dbReference>
<dbReference type="Gene3D" id="3.20.10.10">
    <property type="entry name" value="D-amino Acid Aminotransferase, subunit A, domain 2"/>
    <property type="match status" value="1"/>
</dbReference>